<sequence>MGNIEWDDELQHNTDLCSSHLTTEYESCLHKIGIDYACHWMTYPLYVRMLTAFEDTICKG</sequence>
<accession>A0A915KG19</accession>
<dbReference type="Proteomes" id="UP000887565">
    <property type="component" value="Unplaced"/>
</dbReference>
<evidence type="ECO:0000313" key="1">
    <source>
        <dbReference type="Proteomes" id="UP000887565"/>
    </source>
</evidence>
<name>A0A915KG19_ROMCU</name>
<dbReference type="WBParaSite" id="nRc.2.0.1.t36914-RA">
    <property type="protein sequence ID" value="nRc.2.0.1.t36914-RA"/>
    <property type="gene ID" value="nRc.2.0.1.g36914"/>
</dbReference>
<protein>
    <submittedName>
        <fullName evidence="2">Uncharacterized protein</fullName>
    </submittedName>
</protein>
<dbReference type="AlphaFoldDB" id="A0A915KG19"/>
<reference evidence="2" key="1">
    <citation type="submission" date="2022-11" db="UniProtKB">
        <authorList>
            <consortium name="WormBaseParasite"/>
        </authorList>
    </citation>
    <scope>IDENTIFICATION</scope>
</reference>
<evidence type="ECO:0000313" key="2">
    <source>
        <dbReference type="WBParaSite" id="nRc.2.0.1.t36914-RA"/>
    </source>
</evidence>
<organism evidence="1 2">
    <name type="scientific">Romanomermis culicivorax</name>
    <name type="common">Nematode worm</name>
    <dbReference type="NCBI Taxonomy" id="13658"/>
    <lineage>
        <taxon>Eukaryota</taxon>
        <taxon>Metazoa</taxon>
        <taxon>Ecdysozoa</taxon>
        <taxon>Nematoda</taxon>
        <taxon>Enoplea</taxon>
        <taxon>Dorylaimia</taxon>
        <taxon>Mermithida</taxon>
        <taxon>Mermithoidea</taxon>
        <taxon>Mermithidae</taxon>
        <taxon>Romanomermis</taxon>
    </lineage>
</organism>
<keyword evidence="1" id="KW-1185">Reference proteome</keyword>
<proteinExistence type="predicted"/>